<dbReference type="InterPro" id="IPR051429">
    <property type="entry name" value="Encapsulin_nc"/>
</dbReference>
<dbReference type="Proteomes" id="UP000462055">
    <property type="component" value="Unassembled WGS sequence"/>
</dbReference>
<keyword evidence="3" id="KW-1284">Encapsulin nanocompartment</keyword>
<evidence type="ECO:0000313" key="5">
    <source>
        <dbReference type="EMBL" id="MWA05006.1"/>
    </source>
</evidence>
<evidence type="ECO:0000313" key="6">
    <source>
        <dbReference type="Proteomes" id="UP000462055"/>
    </source>
</evidence>
<evidence type="ECO:0000256" key="1">
    <source>
        <dbReference type="ARBA" id="ARBA00033738"/>
    </source>
</evidence>
<dbReference type="EMBL" id="WBMS02000033">
    <property type="protein sequence ID" value="MWA05006.1"/>
    <property type="molecule type" value="Genomic_DNA"/>
</dbReference>
<evidence type="ECO:0000256" key="2">
    <source>
        <dbReference type="ARBA" id="ARBA00033743"/>
    </source>
</evidence>
<dbReference type="Gene3D" id="3.30.2320.10">
    <property type="entry name" value="hypothetical protein PF0899 domain"/>
    <property type="match status" value="1"/>
</dbReference>
<sequence>MNNLHRELAPVSAAAWDDLEAEIRRTVTRNLAGRRLVDVPEPGGVALAAVTTGHLDPVEPPAEGVRAHVRRARPLVELRVPFTVARQDVDDVERGAKDPDWQPAKDAARLIARAEDRAIFEGYAAAGIEGLRAASANPAIALPDEPRDYPNAVARAVTALRLAGVDGPYSLALSADAYTAVNETSDHGYPIHEHLARLVSGDIVWAPAISGAFLLSTRGGDFELRVGQDLSVGYDSHDATSVRLYLQETFTFLTYTAEAVVALG</sequence>
<evidence type="ECO:0000256" key="4">
    <source>
        <dbReference type="ARBA" id="ARBA00050023"/>
    </source>
</evidence>
<dbReference type="InterPro" id="IPR007544">
    <property type="entry name" value="ENCAP"/>
</dbReference>
<organism evidence="5 6">
    <name type="scientific">Actinomadura physcomitrii</name>
    <dbReference type="NCBI Taxonomy" id="2650748"/>
    <lineage>
        <taxon>Bacteria</taxon>
        <taxon>Bacillati</taxon>
        <taxon>Actinomycetota</taxon>
        <taxon>Actinomycetes</taxon>
        <taxon>Streptosporangiales</taxon>
        <taxon>Thermomonosporaceae</taxon>
        <taxon>Actinomadura</taxon>
    </lineage>
</organism>
<comment type="similarity">
    <text evidence="2">Belongs to the encapsulin family. Family 1 subfamily.</text>
</comment>
<proteinExistence type="inferred from homology"/>
<reference evidence="5" key="1">
    <citation type="submission" date="2019-12" db="EMBL/GenBank/DDBJ databases">
        <title>Actinomadura physcomitrii sp. nov., a novel actinomycete isolated from moss [Physcomitrium sphaericum (Ludw) Fuernr].</title>
        <authorList>
            <person name="Zhuang X."/>
        </authorList>
    </citation>
    <scope>NUCLEOTIDE SEQUENCE [LARGE SCALE GENOMIC DNA]</scope>
    <source>
        <strain evidence="5">LD22</strain>
    </source>
</reference>
<name>A0A6I4MRT3_9ACTN</name>
<gene>
    <name evidence="5" type="ORF">F8568_032520</name>
</gene>
<dbReference type="PANTHER" id="PTHR37165:SF1">
    <property type="entry name" value="TYPE 1 ENCAPSULIN SHELL PROTEIN"/>
    <property type="match status" value="1"/>
</dbReference>
<comment type="subcellular location">
    <subcellularLocation>
        <location evidence="1">Encapsulin nanocompartment</location>
    </subcellularLocation>
</comment>
<dbReference type="RefSeq" id="WP_151597512.1">
    <property type="nucleotide sequence ID" value="NZ_WBMS02000033.1"/>
</dbReference>
<dbReference type="PIRSF" id="PIRSF019254">
    <property type="entry name" value="CFP29"/>
    <property type="match status" value="1"/>
</dbReference>
<dbReference type="PANTHER" id="PTHR37165">
    <property type="entry name" value="PEPTIDASE U56 FAMILY"/>
    <property type="match status" value="1"/>
</dbReference>
<dbReference type="NCBIfam" id="NF041155">
    <property type="entry name" value="encap_f1"/>
    <property type="match status" value="1"/>
</dbReference>
<protein>
    <recommendedName>
        <fullName evidence="4">Type 1 encapsulin shell protein</fullName>
    </recommendedName>
</protein>
<dbReference type="AlphaFoldDB" id="A0A6I4MRT3"/>
<keyword evidence="6" id="KW-1185">Reference proteome</keyword>
<dbReference type="Gene3D" id="3.30.2400.30">
    <property type="match status" value="1"/>
</dbReference>
<dbReference type="GO" id="GO:0140737">
    <property type="term" value="C:encapsulin nanocompartment"/>
    <property type="evidence" value="ECO:0007669"/>
    <property type="project" value="UniProtKB-SubCell"/>
</dbReference>
<dbReference type="Pfam" id="PF04454">
    <property type="entry name" value="Linocin_M18"/>
    <property type="match status" value="1"/>
</dbReference>
<comment type="caution">
    <text evidence="5">The sequence shown here is derived from an EMBL/GenBank/DDBJ whole genome shotgun (WGS) entry which is preliminary data.</text>
</comment>
<evidence type="ECO:0000256" key="3">
    <source>
        <dbReference type="ARBA" id="ARBA00033787"/>
    </source>
</evidence>
<accession>A0A6I4MRT3</accession>